<proteinExistence type="predicted"/>
<accession>A0AAQ1PC02</accession>
<dbReference type="PANTHER" id="PTHR40036">
    <property type="entry name" value="MACROCIN O-METHYLTRANSFERASE"/>
    <property type="match status" value="1"/>
</dbReference>
<dbReference type="SUPFAM" id="SSF53335">
    <property type="entry name" value="S-adenosyl-L-methionine-dependent methyltransferases"/>
    <property type="match status" value="1"/>
</dbReference>
<sequence length="253" mass="28504">MKTVKSDHNRRLVMRHLRDTWIKPLDKDFPHSALISRATYSPWYADAAFMEVFERIQGLTLVDIYRCHELWDLLRQTAKVAGDVIEVGVWKGGTGLLAAKRLAQLESNKHLLLCDTFCGVVKAGANDTLYQGGEHADTSLEGVAALLEGEHLKDRVTLLQGIFPEQTGSEAEGRLFSFCHIDVDTYQSAKDIVEWVTPRLNRHGVIVFDDYGFWGCEGVARLVEDLADHPEYFLLRNLNGHAVMLKLTEASHV</sequence>
<dbReference type="EMBL" id="OPYN01000187">
    <property type="protein sequence ID" value="SPO62857.1"/>
    <property type="molecule type" value="Genomic_DNA"/>
</dbReference>
<organism evidence="1 2">
    <name type="scientific">Pseudomonas inefficax</name>
    <dbReference type="NCBI Taxonomy" id="2078786"/>
    <lineage>
        <taxon>Bacteria</taxon>
        <taxon>Pseudomonadati</taxon>
        <taxon>Pseudomonadota</taxon>
        <taxon>Gammaproteobacteria</taxon>
        <taxon>Pseudomonadales</taxon>
        <taxon>Pseudomonadaceae</taxon>
        <taxon>Pseudomonas</taxon>
    </lineage>
</organism>
<dbReference type="Gene3D" id="3.40.50.150">
    <property type="entry name" value="Vaccinia Virus protein VP39"/>
    <property type="match status" value="1"/>
</dbReference>
<comment type="caution">
    <text evidence="1">The sequence shown here is derived from an EMBL/GenBank/DDBJ whole genome shotgun (WGS) entry which is preliminary data.</text>
</comment>
<dbReference type="PANTHER" id="PTHR40036:SF1">
    <property type="entry name" value="MACROCIN O-METHYLTRANSFERASE"/>
    <property type="match status" value="1"/>
</dbReference>
<dbReference type="InterPro" id="IPR008884">
    <property type="entry name" value="TylF_MeTrfase"/>
</dbReference>
<dbReference type="RefSeq" id="WP_133974422.1">
    <property type="nucleotide sequence ID" value="NZ_OPYN01000187.1"/>
</dbReference>
<dbReference type="AlphaFoldDB" id="A0AAQ1PC02"/>
<name>A0AAQ1PC02_9PSED</name>
<keyword evidence="2" id="KW-1185">Reference proteome</keyword>
<gene>
    <name evidence="1" type="ORF">JV551A3_V1_1870058</name>
</gene>
<evidence type="ECO:0000313" key="1">
    <source>
        <dbReference type="EMBL" id="SPO62857.1"/>
    </source>
</evidence>
<dbReference type="InterPro" id="IPR029063">
    <property type="entry name" value="SAM-dependent_MTases_sf"/>
</dbReference>
<reference evidence="1 2" key="1">
    <citation type="submission" date="2018-02" db="EMBL/GenBank/DDBJ databases">
        <authorList>
            <person name="Dubost A."/>
        </authorList>
    </citation>
    <scope>NUCLEOTIDE SEQUENCE [LARGE SCALE GENOMIC DNA]</scope>
    <source>
        <strain evidence="2">JV551A3</strain>
    </source>
</reference>
<protein>
    <submittedName>
        <fullName evidence="1">O-methyltransferase</fullName>
    </submittedName>
</protein>
<dbReference type="Proteomes" id="UP000294335">
    <property type="component" value="Unassembled WGS sequence"/>
</dbReference>
<dbReference type="Pfam" id="PF05711">
    <property type="entry name" value="TylF"/>
    <property type="match status" value="1"/>
</dbReference>
<evidence type="ECO:0000313" key="2">
    <source>
        <dbReference type="Proteomes" id="UP000294335"/>
    </source>
</evidence>